<keyword evidence="3" id="KW-1185">Reference proteome</keyword>
<feature type="transmembrane region" description="Helical" evidence="1">
    <location>
        <begin position="12"/>
        <end position="31"/>
    </location>
</feature>
<proteinExistence type="predicted"/>
<sequence length="96" mass="11487">MKKSIISKIEQYFILNYIVFLFYTLLLGIYFSFNNVDRFCHAYEGDAKVIFYNFFFGIIFNSLFVITATFFFSKHKFFTKENSIIFLGFLIADFII</sequence>
<dbReference type="AlphaFoldDB" id="A0A1U7PSC0"/>
<gene>
    <name evidence="2" type="ORF">SAMN05660493_01147</name>
</gene>
<evidence type="ECO:0000313" key="3">
    <source>
        <dbReference type="Proteomes" id="UP000187261"/>
    </source>
</evidence>
<dbReference type="Proteomes" id="UP000187261">
    <property type="component" value="Unassembled WGS sequence"/>
</dbReference>
<keyword evidence="1" id="KW-0812">Transmembrane</keyword>
<organism evidence="2 3">
    <name type="scientific">Epilithonimonas bovis DSM 19482</name>
    <dbReference type="NCBI Taxonomy" id="1121284"/>
    <lineage>
        <taxon>Bacteria</taxon>
        <taxon>Pseudomonadati</taxon>
        <taxon>Bacteroidota</taxon>
        <taxon>Flavobacteriia</taxon>
        <taxon>Flavobacteriales</taxon>
        <taxon>Weeksellaceae</taxon>
        <taxon>Chryseobacterium group</taxon>
        <taxon>Epilithonimonas</taxon>
    </lineage>
</organism>
<dbReference type="EMBL" id="FTPU01000009">
    <property type="protein sequence ID" value="SIT96466.1"/>
    <property type="molecule type" value="Genomic_DNA"/>
</dbReference>
<dbReference type="STRING" id="1121284.SAMN05660493_01147"/>
<keyword evidence="1" id="KW-1133">Transmembrane helix</keyword>
<evidence type="ECO:0000313" key="2">
    <source>
        <dbReference type="EMBL" id="SIT96466.1"/>
    </source>
</evidence>
<protein>
    <submittedName>
        <fullName evidence="2">Uncharacterized protein</fullName>
    </submittedName>
</protein>
<feature type="transmembrane region" description="Helical" evidence="1">
    <location>
        <begin position="51"/>
        <end position="72"/>
    </location>
</feature>
<keyword evidence="1" id="KW-0472">Membrane</keyword>
<name>A0A1U7PSC0_9FLAO</name>
<accession>A0A1U7PSC0</accession>
<reference evidence="3" key="1">
    <citation type="submission" date="2016-10" db="EMBL/GenBank/DDBJ databases">
        <authorList>
            <person name="Varghese N."/>
            <person name="Submissions S."/>
        </authorList>
    </citation>
    <scope>NUCLEOTIDE SEQUENCE [LARGE SCALE GENOMIC DNA]</scope>
    <source>
        <strain evidence="3">DSM 19482</strain>
    </source>
</reference>
<evidence type="ECO:0000256" key="1">
    <source>
        <dbReference type="SAM" id="Phobius"/>
    </source>
</evidence>